<gene>
    <name evidence="1" type="ORF">GWK17_04400</name>
</gene>
<comment type="caution">
    <text evidence="1">The sequence shown here is derived from an EMBL/GenBank/DDBJ whole genome shotgun (WGS) entry which is preliminary data.</text>
</comment>
<dbReference type="RefSeq" id="WP_167831206.1">
    <property type="nucleotide sequence ID" value="NZ_JAAVUM010000002.1"/>
</dbReference>
<evidence type="ECO:0000313" key="1">
    <source>
        <dbReference type="EMBL" id="NKE04719.1"/>
    </source>
</evidence>
<evidence type="ECO:0000313" key="2">
    <source>
        <dbReference type="Proteomes" id="UP000587942"/>
    </source>
</evidence>
<dbReference type="AlphaFoldDB" id="A0A846TD30"/>
<dbReference type="EMBL" id="JAAVUM010000002">
    <property type="protein sequence ID" value="NKE04719.1"/>
    <property type="molecule type" value="Genomic_DNA"/>
</dbReference>
<dbReference type="NCBIfam" id="NF047389">
    <property type="entry name" value="ATPase_Sll1717"/>
    <property type="match status" value="1"/>
</dbReference>
<name>A0A846TD30_9BACI</name>
<dbReference type="SUPFAM" id="SSF52540">
    <property type="entry name" value="P-loop containing nucleoside triphosphate hydrolases"/>
    <property type="match status" value="1"/>
</dbReference>
<protein>
    <submittedName>
        <fullName evidence="1">Uncharacterized protein</fullName>
    </submittedName>
</protein>
<dbReference type="Proteomes" id="UP000587942">
    <property type="component" value="Unassembled WGS sequence"/>
</dbReference>
<organism evidence="1 2">
    <name type="scientific">Mesobacillus selenatarsenatis</name>
    <dbReference type="NCBI Taxonomy" id="388741"/>
    <lineage>
        <taxon>Bacteria</taxon>
        <taxon>Bacillati</taxon>
        <taxon>Bacillota</taxon>
        <taxon>Bacilli</taxon>
        <taxon>Bacillales</taxon>
        <taxon>Bacillaceae</taxon>
        <taxon>Mesobacillus</taxon>
    </lineage>
</organism>
<sequence>MKINTRDLLFGADSAEDDENLEHYFIPTGMFRAVKNQEKLIIVGRKGSGKSAIFHSLFNDEGIFYIKIRPNKYSMDIFREFTNKYQSALVNGRLGFSSAWKYAILAETSRQLKNSLVKDKKNDTPIVQESVNVLETWVQNNINLSALENFISSPIQEMNSSHIPGLDKDIDVNFINKVLEKNKIHILIDDLDNVWESSTLCSNYIFGLISCARELIQQHNIYVTIFIREDIFSSIETNFHEIDNIRQLIEPITWNPKLLRHMLARRIQRYFDLDSSYPNDYWYYVFPEKVGIKDSYKYMVERTQLRPREMVQFCGKSWDISQNYKKQKVDQKDIIQAEDIYSEWKLKDLCSEFSTRYLHLEHLFNAFSGHETVISKEFVENIIKDILDEELISRTYPDDNKPITKMELINFLYESGFIRARIKEDDRWKFRAASSHPRLNLRLVERFDIHPAYRKALFG</sequence>
<proteinExistence type="predicted"/>
<dbReference type="InterPro" id="IPR059206">
    <property type="entry name" value="Sll1717-like"/>
</dbReference>
<accession>A0A846TD30</accession>
<dbReference type="InterPro" id="IPR027417">
    <property type="entry name" value="P-loop_NTPase"/>
</dbReference>
<reference evidence="1 2" key="1">
    <citation type="submission" date="2020-03" db="EMBL/GenBank/DDBJ databases">
        <authorList>
            <person name="Sun Q."/>
        </authorList>
    </citation>
    <scope>NUCLEOTIDE SEQUENCE [LARGE SCALE GENOMIC DNA]</scope>
    <source>
        <strain evidence="1 2">KACC 21451</strain>
    </source>
</reference>